<feature type="transmembrane region" description="Helical" evidence="2">
    <location>
        <begin position="210"/>
        <end position="233"/>
    </location>
</feature>
<dbReference type="EMBL" id="KN839850">
    <property type="protein sequence ID" value="KIJ63528.1"/>
    <property type="molecule type" value="Genomic_DNA"/>
</dbReference>
<keyword evidence="2" id="KW-0472">Membrane</keyword>
<evidence type="ECO:0000313" key="4">
    <source>
        <dbReference type="Proteomes" id="UP000053820"/>
    </source>
</evidence>
<keyword evidence="2" id="KW-0812">Transmembrane</keyword>
<evidence type="ECO:0000256" key="2">
    <source>
        <dbReference type="SAM" id="Phobius"/>
    </source>
</evidence>
<keyword evidence="2" id="KW-1133">Transmembrane helix</keyword>
<reference evidence="3 4" key="1">
    <citation type="submission" date="2014-04" db="EMBL/GenBank/DDBJ databases">
        <title>Evolutionary Origins and Diversification of the Mycorrhizal Mutualists.</title>
        <authorList>
            <consortium name="DOE Joint Genome Institute"/>
            <consortium name="Mycorrhizal Genomics Consortium"/>
            <person name="Kohler A."/>
            <person name="Kuo A."/>
            <person name="Nagy L.G."/>
            <person name="Floudas D."/>
            <person name="Copeland A."/>
            <person name="Barry K.W."/>
            <person name="Cichocki N."/>
            <person name="Veneault-Fourrey C."/>
            <person name="LaButti K."/>
            <person name="Lindquist E.A."/>
            <person name="Lipzen A."/>
            <person name="Lundell T."/>
            <person name="Morin E."/>
            <person name="Murat C."/>
            <person name="Riley R."/>
            <person name="Ohm R."/>
            <person name="Sun H."/>
            <person name="Tunlid A."/>
            <person name="Henrissat B."/>
            <person name="Grigoriev I.V."/>
            <person name="Hibbett D.S."/>
            <person name="Martin F."/>
        </authorList>
    </citation>
    <scope>NUCLEOTIDE SEQUENCE [LARGE SCALE GENOMIC DNA]</scope>
    <source>
        <strain evidence="3 4">MD-312</strain>
    </source>
</reference>
<dbReference type="OrthoDB" id="2548432at2759"/>
<evidence type="ECO:0000256" key="1">
    <source>
        <dbReference type="SAM" id="MobiDB-lite"/>
    </source>
</evidence>
<keyword evidence="4" id="KW-1185">Reference proteome</keyword>
<name>A0A0C9W812_9AGAM</name>
<accession>A0A0C9W812</accession>
<feature type="transmembrane region" description="Helical" evidence="2">
    <location>
        <begin position="43"/>
        <end position="61"/>
    </location>
</feature>
<dbReference type="Proteomes" id="UP000053820">
    <property type="component" value="Unassembled WGS sequence"/>
</dbReference>
<feature type="transmembrane region" description="Helical" evidence="2">
    <location>
        <begin position="81"/>
        <end position="106"/>
    </location>
</feature>
<gene>
    <name evidence="3" type="ORF">HYDPIDRAFT_92110</name>
</gene>
<dbReference type="HOGENOM" id="CLU_062759_0_0_1"/>
<evidence type="ECO:0008006" key="5">
    <source>
        <dbReference type="Google" id="ProtNLM"/>
    </source>
</evidence>
<feature type="transmembrane region" description="Helical" evidence="2">
    <location>
        <begin position="12"/>
        <end position="34"/>
    </location>
</feature>
<organism evidence="3 4">
    <name type="scientific">Hydnomerulius pinastri MD-312</name>
    <dbReference type="NCBI Taxonomy" id="994086"/>
    <lineage>
        <taxon>Eukaryota</taxon>
        <taxon>Fungi</taxon>
        <taxon>Dikarya</taxon>
        <taxon>Basidiomycota</taxon>
        <taxon>Agaricomycotina</taxon>
        <taxon>Agaricomycetes</taxon>
        <taxon>Agaricomycetidae</taxon>
        <taxon>Boletales</taxon>
        <taxon>Boletales incertae sedis</taxon>
        <taxon>Leucogyrophana</taxon>
    </lineage>
</organism>
<proteinExistence type="predicted"/>
<feature type="compositionally biased region" description="Basic and acidic residues" evidence="1">
    <location>
        <begin position="327"/>
        <end position="336"/>
    </location>
</feature>
<sequence>MGYIESIQPSFNFVVGLTPFCACLVTLLVVLFAFSTSESRRRLVFRLNVLAIVIALVTGILNGVTSGRAILKPFDPTPQSVYIATIIFALFPPLFYDSILLTRLLALYPVDTTPLSTLVKVLAFPLCVKCARLIVLSFYINDYVKSSPTLASLAQHAEATWFRNPYVTAEWTLQMCDNLYSSGFFLYKLHSRNSKMAPARSGMYSIGERIRQIFYISAANFVFPVIFNIGQIICITTDPSYATGTMLLLVNGYVSVIGVLCATIWFSGMEWVRTQVNTGSGIGSSERYMKHHGGHSFGSDQTTVPRRVSPGATGLLSRISVTEETPLHDLDEEKGFSRPHIGGEPTRSASPLRVVVQHEIDHA</sequence>
<feature type="transmembrane region" description="Helical" evidence="2">
    <location>
        <begin position="245"/>
        <end position="266"/>
    </location>
</feature>
<dbReference type="AlphaFoldDB" id="A0A0C9W812"/>
<evidence type="ECO:0000313" key="3">
    <source>
        <dbReference type="EMBL" id="KIJ63528.1"/>
    </source>
</evidence>
<protein>
    <recommendedName>
        <fullName evidence="5">G-protein coupled receptors family 1 profile domain-containing protein</fullName>
    </recommendedName>
</protein>
<feature type="region of interest" description="Disordered" evidence="1">
    <location>
        <begin position="327"/>
        <end position="350"/>
    </location>
</feature>